<reference evidence="4" key="1">
    <citation type="journal article" date="2012" name="Australas. Plant Dis. Notes">
        <title>First report of an isolate of Japanese iris necrotic ring virus from Australia.</title>
        <authorList>
            <person name="Wylie S.J."/>
            <person name="Li H."/>
            <person name="Jones M.G.K."/>
        </authorList>
    </citation>
    <scope>NUCLEOTIDE SEQUENCE</scope>
    <source>
        <strain evidence="4">Marijiniup10</strain>
    </source>
</reference>
<keyword evidence="2" id="KW-0916">Viral movement protein</keyword>
<name>I3XIG9_9TOMB</name>
<evidence type="ECO:0000256" key="2">
    <source>
        <dbReference type="ARBA" id="ARBA00023031"/>
    </source>
</evidence>
<evidence type="ECO:0000256" key="3">
    <source>
        <dbReference type="SAM" id="MobiDB-lite"/>
    </source>
</evidence>
<evidence type="ECO:0000313" key="4">
    <source>
        <dbReference type="EMBL" id="AFL55712.1"/>
    </source>
</evidence>
<keyword evidence="1" id="KW-0813">Transport</keyword>
<feature type="compositionally biased region" description="Polar residues" evidence="3">
    <location>
        <begin position="1"/>
        <end position="10"/>
    </location>
</feature>
<dbReference type="GO" id="GO:0046740">
    <property type="term" value="P:transport of virus in host, cell to cell"/>
    <property type="evidence" value="ECO:0007669"/>
    <property type="project" value="UniProtKB-KW"/>
</dbReference>
<organism evidence="4">
    <name type="scientific">Japanese iris necrotic ring virus</name>
    <dbReference type="NCBI Taxonomy" id="77344"/>
    <lineage>
        <taxon>Viruses</taxon>
        <taxon>Riboviria</taxon>
        <taxon>Orthornavirae</taxon>
        <taxon>Kitrinoviricota</taxon>
        <taxon>Tolucaviricetes</taxon>
        <taxon>Tolivirales</taxon>
        <taxon>Tombusviridae</taxon>
        <taxon>Procedovirinae</taxon>
        <taxon>Betacarmovirus</taxon>
        <taxon>Betacarmovirus iridis</taxon>
    </lineage>
</organism>
<accession>I3XIG9</accession>
<dbReference type="InterPro" id="IPR007982">
    <property type="entry name" value="Tombusvirus_movement"/>
</dbReference>
<evidence type="ECO:0000256" key="1">
    <source>
        <dbReference type="ARBA" id="ARBA00022448"/>
    </source>
</evidence>
<feature type="region of interest" description="Disordered" evidence="3">
    <location>
        <begin position="1"/>
        <end position="20"/>
    </location>
</feature>
<dbReference type="Pfam" id="PF05318">
    <property type="entry name" value="Tombus_movement"/>
    <property type="match status" value="1"/>
</dbReference>
<proteinExistence type="predicted"/>
<protein>
    <submittedName>
        <fullName evidence="4">p8</fullName>
    </submittedName>
</protein>
<dbReference type="EMBL" id="JQ807998">
    <property type="protein sequence ID" value="AFL55712.1"/>
    <property type="molecule type" value="Genomic_RNA"/>
</dbReference>
<sequence length="76" mass="8317">MDVSSQTTTYDLDPIDSDIPQVKRELSNGRGAQATKRAVARDTALSATRNVTGREVVGGVWTQVAETINNTNHFHF</sequence>